<dbReference type="Pfam" id="PF11356">
    <property type="entry name" value="T2SSC"/>
    <property type="match status" value="1"/>
</dbReference>
<feature type="region of interest" description="Disordered" evidence="9">
    <location>
        <begin position="142"/>
        <end position="192"/>
    </location>
</feature>
<reference evidence="11 12" key="1">
    <citation type="submission" date="2020-07" db="EMBL/GenBank/DDBJ databases">
        <title>Genomic Encyclopedia of Type Strains, Phase IV (KMG-V): Genome sequencing to study the core and pangenomes of soil and plant-associated prokaryotes.</title>
        <authorList>
            <person name="Whitman W."/>
        </authorList>
    </citation>
    <scope>NUCLEOTIDE SEQUENCE [LARGE SCALE GENOMIC DNA]</scope>
    <source>
        <strain evidence="11 12">RH2WT43</strain>
    </source>
</reference>
<keyword evidence="4" id="KW-0997">Cell inner membrane</keyword>
<dbReference type="SUPFAM" id="SSF50156">
    <property type="entry name" value="PDZ domain-like"/>
    <property type="match status" value="1"/>
</dbReference>
<evidence type="ECO:0000256" key="1">
    <source>
        <dbReference type="ARBA" id="ARBA00004533"/>
    </source>
</evidence>
<keyword evidence="12" id="KW-1185">Reference proteome</keyword>
<dbReference type="AlphaFoldDB" id="A0A839F8W0"/>
<dbReference type="InterPro" id="IPR036034">
    <property type="entry name" value="PDZ_sf"/>
</dbReference>
<keyword evidence="8" id="KW-0472">Membrane</keyword>
<evidence type="ECO:0000256" key="4">
    <source>
        <dbReference type="ARBA" id="ARBA00022519"/>
    </source>
</evidence>
<evidence type="ECO:0000256" key="5">
    <source>
        <dbReference type="ARBA" id="ARBA00022692"/>
    </source>
</evidence>
<evidence type="ECO:0000256" key="7">
    <source>
        <dbReference type="ARBA" id="ARBA00022989"/>
    </source>
</evidence>
<evidence type="ECO:0000256" key="6">
    <source>
        <dbReference type="ARBA" id="ARBA00022927"/>
    </source>
</evidence>
<dbReference type="EMBL" id="JACGXL010000007">
    <property type="protein sequence ID" value="MBA8889510.1"/>
    <property type="molecule type" value="Genomic_DNA"/>
</dbReference>
<dbReference type="Gene3D" id="2.30.30.830">
    <property type="match status" value="1"/>
</dbReference>
<dbReference type="GO" id="GO:0015031">
    <property type="term" value="P:protein transport"/>
    <property type="evidence" value="ECO:0007669"/>
    <property type="project" value="UniProtKB-KW"/>
</dbReference>
<accession>A0A839F8W0</accession>
<dbReference type="RefSeq" id="WP_182532553.1">
    <property type="nucleotide sequence ID" value="NZ_JACGXL010000007.1"/>
</dbReference>
<organism evidence="11 12">
    <name type="scientific">Dokdonella fugitiva</name>
    <dbReference type="NCBI Taxonomy" id="328517"/>
    <lineage>
        <taxon>Bacteria</taxon>
        <taxon>Pseudomonadati</taxon>
        <taxon>Pseudomonadota</taxon>
        <taxon>Gammaproteobacteria</taxon>
        <taxon>Lysobacterales</taxon>
        <taxon>Rhodanobacteraceae</taxon>
        <taxon>Dokdonella</taxon>
    </lineage>
</organism>
<gene>
    <name evidence="11" type="ORF">FHW12_003756</name>
</gene>
<evidence type="ECO:0000256" key="9">
    <source>
        <dbReference type="SAM" id="MobiDB-lite"/>
    </source>
</evidence>
<proteinExistence type="predicted"/>
<feature type="domain" description="Type II secretion system protein GspC N-terminal" evidence="10">
    <location>
        <begin position="23"/>
        <end position="148"/>
    </location>
</feature>
<keyword evidence="5" id="KW-0812">Transmembrane</keyword>
<evidence type="ECO:0000256" key="8">
    <source>
        <dbReference type="ARBA" id="ARBA00023136"/>
    </source>
</evidence>
<keyword evidence="6" id="KW-0653">Protein transport</keyword>
<evidence type="ECO:0000313" key="12">
    <source>
        <dbReference type="Proteomes" id="UP000550401"/>
    </source>
</evidence>
<dbReference type="Gene3D" id="2.30.42.10">
    <property type="match status" value="1"/>
</dbReference>
<evidence type="ECO:0000256" key="3">
    <source>
        <dbReference type="ARBA" id="ARBA00022475"/>
    </source>
</evidence>
<keyword evidence="7" id="KW-1133">Transmembrane helix</keyword>
<evidence type="ECO:0000313" key="11">
    <source>
        <dbReference type="EMBL" id="MBA8889510.1"/>
    </source>
</evidence>
<sequence length="295" mass="30416">MSPFRLANDRSRTAERAAMLCCALLAALAAWLLLRFVGALLPGDAAPPTDAVPAGTAAITPARTSVARWHLFGNTPQAASGPSTTSLILRGTLADADPKAGIAVIADAGKGERSWRVGEEVSPGVRLARVYADRVVVTRDGSEETLTLPRDSDLRPAASPRGATAPGANARAGASATNASPGTTPAAQAVRAPNGLQAQVERLRQNPAELMKRVQVVPVLADGRLTGVRVSTGTDVVLLNQLGFQQGDVVTAVNGTPVDSIERGQQIMSSLGSASSVRVTVLRAGKPTEITVGLR</sequence>
<comment type="subcellular location">
    <subcellularLocation>
        <location evidence="1">Cell inner membrane</location>
    </subcellularLocation>
</comment>
<protein>
    <submittedName>
        <fullName evidence="11">General secretion pathway protein C</fullName>
    </submittedName>
</protein>
<dbReference type="InterPro" id="IPR024961">
    <property type="entry name" value="T2SS_GspC_N"/>
</dbReference>
<dbReference type="GO" id="GO:0005886">
    <property type="term" value="C:plasma membrane"/>
    <property type="evidence" value="ECO:0007669"/>
    <property type="project" value="UniProtKB-SubCell"/>
</dbReference>
<name>A0A839F8W0_9GAMM</name>
<keyword evidence="2" id="KW-0813">Transport</keyword>
<dbReference type="Proteomes" id="UP000550401">
    <property type="component" value="Unassembled WGS sequence"/>
</dbReference>
<keyword evidence="3" id="KW-1003">Cell membrane</keyword>
<evidence type="ECO:0000256" key="2">
    <source>
        <dbReference type="ARBA" id="ARBA00022448"/>
    </source>
</evidence>
<feature type="compositionally biased region" description="Low complexity" evidence="9">
    <location>
        <begin position="160"/>
        <end position="181"/>
    </location>
</feature>
<comment type="caution">
    <text evidence="11">The sequence shown here is derived from an EMBL/GenBank/DDBJ whole genome shotgun (WGS) entry which is preliminary data.</text>
</comment>
<evidence type="ECO:0000259" key="10">
    <source>
        <dbReference type="Pfam" id="PF11356"/>
    </source>
</evidence>